<dbReference type="PANTHER" id="PTHR31331">
    <property type="entry name" value="LCCL DOMAIN PROTEIN (AFU_ORTHOLOGUE AFUA_5G08630)"/>
    <property type="match status" value="1"/>
</dbReference>
<feature type="domain" description="LCCL" evidence="1">
    <location>
        <begin position="1"/>
        <end position="56"/>
    </location>
</feature>
<protein>
    <recommendedName>
        <fullName evidence="1">LCCL domain-containing protein</fullName>
    </recommendedName>
</protein>
<dbReference type="Gene3D" id="2.170.130.20">
    <property type="entry name" value="LCCL-like domain"/>
    <property type="match status" value="1"/>
</dbReference>
<dbReference type="InterPro" id="IPR036609">
    <property type="entry name" value="LCCL_sf"/>
</dbReference>
<dbReference type="AlphaFoldDB" id="A0A6P1WBB2"/>
<name>A0A6P1WBB2_9BACT</name>
<evidence type="ECO:0000313" key="2">
    <source>
        <dbReference type="EMBL" id="QHW01270.1"/>
    </source>
</evidence>
<evidence type="ECO:0000313" key="3">
    <source>
        <dbReference type="Proteomes" id="UP000464577"/>
    </source>
</evidence>
<accession>A0A6P1WBB2</accession>
<gene>
    <name evidence="2" type="ORF">GJR95_11150</name>
</gene>
<sequence>MYTDDSSIYTAAVHAGLISYAGGVVTVEIRPGQTSYNGNSRNGVNSKNYSGWSGSFVFVR</sequence>
<dbReference type="Pfam" id="PF03815">
    <property type="entry name" value="LCCL"/>
    <property type="match status" value="1"/>
</dbReference>
<evidence type="ECO:0000259" key="1">
    <source>
        <dbReference type="PROSITE" id="PS50820"/>
    </source>
</evidence>
<proteinExistence type="predicted"/>
<dbReference type="InterPro" id="IPR004043">
    <property type="entry name" value="LCCL"/>
</dbReference>
<keyword evidence="3" id="KW-1185">Reference proteome</keyword>
<dbReference type="EMBL" id="CP045997">
    <property type="protein sequence ID" value="QHW01270.1"/>
    <property type="molecule type" value="Genomic_DNA"/>
</dbReference>
<organism evidence="2 3">
    <name type="scientific">Spirosoma endbachense</name>
    <dbReference type="NCBI Taxonomy" id="2666025"/>
    <lineage>
        <taxon>Bacteria</taxon>
        <taxon>Pseudomonadati</taxon>
        <taxon>Bacteroidota</taxon>
        <taxon>Cytophagia</taxon>
        <taxon>Cytophagales</taxon>
        <taxon>Cytophagaceae</taxon>
        <taxon>Spirosoma</taxon>
    </lineage>
</organism>
<dbReference type="SUPFAM" id="SSF69848">
    <property type="entry name" value="LCCL domain"/>
    <property type="match status" value="1"/>
</dbReference>
<dbReference type="PROSITE" id="PS50820">
    <property type="entry name" value="LCCL"/>
    <property type="match status" value="1"/>
</dbReference>
<reference evidence="2 3" key="1">
    <citation type="submission" date="2019-11" db="EMBL/GenBank/DDBJ databases">
        <title>Spirosoma endbachense sp. nov., isolated from a natural salt meadow.</title>
        <authorList>
            <person name="Rojas J."/>
            <person name="Ambika Manirajan B."/>
            <person name="Ratering S."/>
            <person name="Suarez C."/>
            <person name="Geissler-Plaum R."/>
            <person name="Schnell S."/>
        </authorList>
    </citation>
    <scope>NUCLEOTIDE SEQUENCE [LARGE SCALE GENOMIC DNA]</scope>
    <source>
        <strain evidence="2 3">I-24</strain>
    </source>
</reference>
<dbReference type="KEGG" id="senf:GJR95_11150"/>
<dbReference type="InterPro" id="IPR051957">
    <property type="entry name" value="CRISP-LCCL_domain"/>
</dbReference>
<dbReference type="Proteomes" id="UP000464577">
    <property type="component" value="Chromosome"/>
</dbReference>
<dbReference type="PANTHER" id="PTHR31331:SF1">
    <property type="entry name" value="CYSTEINE RICH SECRETORY PROTEIN LCCL DOMAIN CONTAINING 2"/>
    <property type="match status" value="1"/>
</dbReference>